<evidence type="ECO:0000313" key="2">
    <source>
        <dbReference type="EMBL" id="KAF5932921.1"/>
    </source>
</evidence>
<feature type="region of interest" description="Disordered" evidence="1">
    <location>
        <begin position="106"/>
        <end position="132"/>
    </location>
</feature>
<accession>A0A7J7FY74</accession>
<protein>
    <recommendedName>
        <fullName evidence="4">Retrotransposon gag domain-containing protein</fullName>
    </recommendedName>
</protein>
<sequence>MSDQNTARASDTRNRSNSNRASIEEFYFILFFLKTKHILTSHMSPSWTSKDRSIQLTPLGQLTHIPLAIKHLTSRTKTNRVTTVHPSHKLAPHNITILFGFPYTETSKETVPPPQISHKKKEKRGSECNSRRKEGIEGKIKVGLGPQRNCFIEHQCMKSGDLNVKNMRIELRKMNLKFGFKNSSDFIPFDLNLSCFGREQSRNSRICTLRLSSESCARVKNASSQNFCRVWGLAQVEKLTTVPFKEVLILTGGQVILGLLAGYDAKPIGTGLGRDRVIICLCLLSSCLPLTMERTRNDDMTESSDAWMDRMKRMLEALTESIRQQQRQQSLPPPPFSLKQGCMFVAKYDARFTKLAQFASHVAVTNYKKAQKFEGELNLDVFDCVDVLKLPKCVDVLDQALMTEANLVAMKQTKAPTTEWRSKRFGNKTWGLLAAQAKVVDLHLFVLNVEENINESVIVQLVLVSGVAKLDIVKDCQLRSDNANRPTASLAGSAFVLRSNNTESVVSAGKRLGKRATMRKLPLFSFLSSSGGCQNLRTTSLDRGDHHRLDETSTGSVVWPSAQNRVCRQRKMCRSAHYTAGRHNIPAEPVTHSNRGQNKAWQHISRHVCTNHVSYHCDDSKGHVPRFSDHQSRISMHDGPRNQHLNGPNTKACKGTKTWSNATHAFKASKSHARQSNKHGNGTEMACRMIPNHQNNAKMTCYTCTYSRPTSPNTKELYNACKDQPKRLWTDLKHGKIST</sequence>
<evidence type="ECO:0008006" key="4">
    <source>
        <dbReference type="Google" id="ProtNLM"/>
    </source>
</evidence>
<gene>
    <name evidence="2" type="ORF">HYC85_029092</name>
</gene>
<evidence type="ECO:0000256" key="1">
    <source>
        <dbReference type="SAM" id="MobiDB-lite"/>
    </source>
</evidence>
<name>A0A7J7FY74_CAMSI</name>
<proteinExistence type="predicted"/>
<keyword evidence="3" id="KW-1185">Reference proteome</keyword>
<comment type="caution">
    <text evidence="2">The sequence shown here is derived from an EMBL/GenBank/DDBJ whole genome shotgun (WGS) entry which is preliminary data.</text>
</comment>
<dbReference type="AlphaFoldDB" id="A0A7J7FY74"/>
<reference evidence="3" key="1">
    <citation type="journal article" date="2020" name="Nat. Commun.">
        <title>Genome assembly of wild tea tree DASZ reveals pedigree and selection history of tea varieties.</title>
        <authorList>
            <person name="Zhang W."/>
            <person name="Zhang Y."/>
            <person name="Qiu H."/>
            <person name="Guo Y."/>
            <person name="Wan H."/>
            <person name="Zhang X."/>
            <person name="Scossa F."/>
            <person name="Alseekh S."/>
            <person name="Zhang Q."/>
            <person name="Wang P."/>
            <person name="Xu L."/>
            <person name="Schmidt M.H."/>
            <person name="Jia X."/>
            <person name="Li D."/>
            <person name="Zhu A."/>
            <person name="Guo F."/>
            <person name="Chen W."/>
            <person name="Ni D."/>
            <person name="Usadel B."/>
            <person name="Fernie A.R."/>
            <person name="Wen W."/>
        </authorList>
    </citation>
    <scope>NUCLEOTIDE SEQUENCE [LARGE SCALE GENOMIC DNA]</scope>
    <source>
        <strain evidence="3">cv. G240</strain>
    </source>
</reference>
<reference evidence="2 3" key="2">
    <citation type="submission" date="2020-07" db="EMBL/GenBank/DDBJ databases">
        <title>Genome assembly of wild tea tree DASZ reveals pedigree and selection history of tea varieties.</title>
        <authorList>
            <person name="Zhang W."/>
        </authorList>
    </citation>
    <scope>NUCLEOTIDE SEQUENCE [LARGE SCALE GENOMIC DNA]</scope>
    <source>
        <strain evidence="3">cv. G240</strain>
        <tissue evidence="2">Leaf</tissue>
    </source>
</reference>
<evidence type="ECO:0000313" key="3">
    <source>
        <dbReference type="Proteomes" id="UP000593564"/>
    </source>
</evidence>
<dbReference type="Proteomes" id="UP000593564">
    <property type="component" value="Unassembled WGS sequence"/>
</dbReference>
<dbReference type="EMBL" id="JACBKZ010000014">
    <property type="protein sequence ID" value="KAF5932921.1"/>
    <property type="molecule type" value="Genomic_DNA"/>
</dbReference>
<organism evidence="2 3">
    <name type="scientific">Camellia sinensis</name>
    <name type="common">Tea plant</name>
    <name type="synonym">Thea sinensis</name>
    <dbReference type="NCBI Taxonomy" id="4442"/>
    <lineage>
        <taxon>Eukaryota</taxon>
        <taxon>Viridiplantae</taxon>
        <taxon>Streptophyta</taxon>
        <taxon>Embryophyta</taxon>
        <taxon>Tracheophyta</taxon>
        <taxon>Spermatophyta</taxon>
        <taxon>Magnoliopsida</taxon>
        <taxon>eudicotyledons</taxon>
        <taxon>Gunneridae</taxon>
        <taxon>Pentapetalae</taxon>
        <taxon>asterids</taxon>
        <taxon>Ericales</taxon>
        <taxon>Theaceae</taxon>
        <taxon>Camellia</taxon>
    </lineage>
</organism>